<sequence>MRTVDVAEHKDIDAADWVDQDLLTREESRDRLDDEIEFERNKLNKLESDSGSADSITMARRRLVAMQNLRDSL</sequence>
<dbReference type="AlphaFoldDB" id="A0A3G8JKE3"/>
<gene>
    <name evidence="1" type="ORF">D7316_02147</name>
</gene>
<proteinExistence type="predicted"/>
<dbReference type="Proteomes" id="UP000271469">
    <property type="component" value="Chromosome"/>
</dbReference>
<reference evidence="1 2" key="1">
    <citation type="submission" date="2018-11" db="EMBL/GenBank/DDBJ databases">
        <title>Gordonia insulae sp. nov., isolated from an island soil.</title>
        <authorList>
            <person name="Kim Y.S."/>
            <person name="Kim S.B."/>
        </authorList>
    </citation>
    <scope>NUCLEOTIDE SEQUENCE [LARGE SCALE GENOMIC DNA]</scope>
    <source>
        <strain evidence="1 2">MMS17-SY073</strain>
    </source>
</reference>
<dbReference type="EMBL" id="CP033972">
    <property type="protein sequence ID" value="AZG45551.1"/>
    <property type="molecule type" value="Genomic_DNA"/>
</dbReference>
<protein>
    <submittedName>
        <fullName evidence="1">Uncharacterized protein</fullName>
    </submittedName>
</protein>
<organism evidence="1 2">
    <name type="scientific">Gordonia insulae</name>
    <dbReference type="NCBI Taxonomy" id="2420509"/>
    <lineage>
        <taxon>Bacteria</taxon>
        <taxon>Bacillati</taxon>
        <taxon>Actinomycetota</taxon>
        <taxon>Actinomycetes</taxon>
        <taxon>Mycobacteriales</taxon>
        <taxon>Gordoniaceae</taxon>
        <taxon>Gordonia</taxon>
    </lineage>
</organism>
<name>A0A3G8JKE3_9ACTN</name>
<evidence type="ECO:0000313" key="1">
    <source>
        <dbReference type="EMBL" id="AZG45551.1"/>
    </source>
</evidence>
<dbReference type="KEGG" id="gom:D7316_02147"/>
<accession>A0A3G8JKE3</accession>
<keyword evidence="2" id="KW-1185">Reference proteome</keyword>
<evidence type="ECO:0000313" key="2">
    <source>
        <dbReference type="Proteomes" id="UP000271469"/>
    </source>
</evidence>